<dbReference type="InterPro" id="IPR029058">
    <property type="entry name" value="AB_hydrolase_fold"/>
</dbReference>
<accession>A0A0F6A8Y2</accession>
<dbReference type="SUPFAM" id="SSF81901">
    <property type="entry name" value="HCP-like"/>
    <property type="match status" value="1"/>
</dbReference>
<gene>
    <name evidence="3" type="ORF">N479_18835</name>
</gene>
<dbReference type="SMART" id="SM00671">
    <property type="entry name" value="SEL1"/>
    <property type="match status" value="3"/>
</dbReference>
<evidence type="ECO:0000256" key="1">
    <source>
        <dbReference type="ARBA" id="ARBA00022801"/>
    </source>
</evidence>
<evidence type="ECO:0000313" key="3">
    <source>
        <dbReference type="EMBL" id="KKE82296.1"/>
    </source>
</evidence>
<name>A0A0F6A8Y2_9GAMM</name>
<dbReference type="EMBL" id="AUXW01000166">
    <property type="protein sequence ID" value="KKE82296.1"/>
    <property type="molecule type" value="Genomic_DNA"/>
</dbReference>
<dbReference type="PANTHER" id="PTHR42776">
    <property type="entry name" value="SERINE PEPTIDASE S9 FAMILY MEMBER"/>
    <property type="match status" value="1"/>
</dbReference>
<keyword evidence="1" id="KW-0378">Hydrolase</keyword>
<dbReference type="InterPro" id="IPR006597">
    <property type="entry name" value="Sel1-like"/>
</dbReference>
<dbReference type="InterPro" id="IPR011990">
    <property type="entry name" value="TPR-like_helical_dom_sf"/>
</dbReference>
<dbReference type="RefSeq" id="WP_046357280.1">
    <property type="nucleotide sequence ID" value="NZ_AUXW01000166.1"/>
</dbReference>
<dbReference type="Gene3D" id="1.25.40.10">
    <property type="entry name" value="Tetratricopeptide repeat domain"/>
    <property type="match status" value="1"/>
</dbReference>
<dbReference type="Pfam" id="PF00326">
    <property type="entry name" value="Peptidase_S9"/>
    <property type="match status" value="1"/>
</dbReference>
<proteinExistence type="predicted"/>
<dbReference type="Pfam" id="PF08238">
    <property type="entry name" value="Sel1"/>
    <property type="match status" value="3"/>
</dbReference>
<feature type="domain" description="Peptidase S9 prolyl oligopeptidase catalytic" evidence="2">
    <location>
        <begin position="411"/>
        <end position="617"/>
    </location>
</feature>
<dbReference type="InterPro" id="IPR001375">
    <property type="entry name" value="Peptidase_S9_cat"/>
</dbReference>
<organism evidence="3 4">
    <name type="scientific">Pseudoalteromonas luteoviolacea S4054</name>
    <dbReference type="NCBI Taxonomy" id="1129367"/>
    <lineage>
        <taxon>Bacteria</taxon>
        <taxon>Pseudomonadati</taxon>
        <taxon>Pseudomonadota</taxon>
        <taxon>Gammaproteobacteria</taxon>
        <taxon>Alteromonadales</taxon>
        <taxon>Pseudoalteromonadaceae</taxon>
        <taxon>Pseudoalteromonas</taxon>
    </lineage>
</organism>
<dbReference type="Gene3D" id="3.40.50.1820">
    <property type="entry name" value="alpha/beta hydrolase"/>
    <property type="match status" value="1"/>
</dbReference>
<dbReference type="Proteomes" id="UP000033434">
    <property type="component" value="Unassembled WGS sequence"/>
</dbReference>
<dbReference type="SUPFAM" id="SSF53474">
    <property type="entry name" value="alpha/beta-Hydrolases"/>
    <property type="match status" value="1"/>
</dbReference>
<evidence type="ECO:0000313" key="4">
    <source>
        <dbReference type="Proteomes" id="UP000033434"/>
    </source>
</evidence>
<dbReference type="GO" id="GO:0004252">
    <property type="term" value="F:serine-type endopeptidase activity"/>
    <property type="evidence" value="ECO:0007669"/>
    <property type="project" value="TreeGrafter"/>
</dbReference>
<dbReference type="PANTHER" id="PTHR42776:SF27">
    <property type="entry name" value="DIPEPTIDYL PEPTIDASE FAMILY MEMBER 6"/>
    <property type="match status" value="1"/>
</dbReference>
<reference evidence="3 4" key="1">
    <citation type="journal article" date="2015" name="BMC Genomics">
        <title>Genome mining reveals unlocked bioactive potential of marine Gram-negative bacteria.</title>
        <authorList>
            <person name="Machado H."/>
            <person name="Sonnenschein E.C."/>
            <person name="Melchiorsen J."/>
            <person name="Gram L."/>
        </authorList>
    </citation>
    <scope>NUCLEOTIDE SEQUENCE [LARGE SCALE GENOMIC DNA]</scope>
    <source>
        <strain evidence="3 4">S4054</strain>
    </source>
</reference>
<dbReference type="PATRIC" id="fig|1129367.4.peg.3827"/>
<evidence type="ECO:0000259" key="2">
    <source>
        <dbReference type="Pfam" id="PF00326"/>
    </source>
</evidence>
<sequence length="939" mass="106243">MKQLFVLIFLFIMSFYTEAQLIDSKQLITAPEYGRFSLSPDGDNVTYTQRGKKSYLIVNYNVKDHTALPIKNVHISNPLIKKYWVSNDVLLLELQAKSLSYTFLAKKTESGFKEVRLNKNWSVIDGFPRDNKHILISERTKRDKNQVALVNIDSLFSGEKPVIKSLFYTQYGQDQLFYESSIEKLIGFKEEGDKVAISSRGLSDRNWSLLLTAEFGRSSYFLPIGFLDSKNMVVLSNKDSDKASVYSYSLEENKIGDLIYGNDKYDVIGAEIENGKVISVSYLRHGRPYNEYLDKQKASLKGRLSNELEGMSLSTLAIDKSGDNHLLLATSPIHAGTWYHFNTKSDALTRLISAYEVLEDFKLAPTQLIEATTADGILLEGLLTTPIVNDRNTLIVMPHGGPIGIRDSNEYSPEIQLLANRGFAVLRVNFRGSAGYGKAFQKLGVGALGAEIEDDILTVLDKLEADYSFSKTCAMGSSYGGYSSIMLAINEPQRFDCVIAAYGIYDIPYLFSSSNFHGKEAMVERIEGAVGAKEEAYSKPSPVYLVEKLNAPVFLIAGRRDYIAHFEHSHRLKQVLDIHEKEVETLFFKHAGHGQSNWFRQRQETLSVIDFLERALDLEPLLPKSEAEKALLAKEALEIAALYDNEDVLMTPNYDLAVRYNERAAEFDNGEAFYNLGVLFEQGLGRPKDLVKAKYYFAQGAQKGNRDAKVSLAKLHFKGIGTEKNIVTAHKILSSITDVSEHREESLLRLMMYCQNPLNDKQAQRCLEYPLEFLDKFEAPTMSTLARLIVSESTPSDVKSSLTDLIIKKYEITKLDFSLNVRGKGTYVWDRHLGQSWRDKLVPIGQENHTSNEPKQCYIEAFVDLEGMDTGHRTAAIMRWEVYKDSRLIEDSYSIFRGRTTHSWRYAVKMDKGESDLTYKISIFNLHGEKVKSFSCIDS</sequence>
<comment type="caution">
    <text evidence="3">The sequence shown here is derived from an EMBL/GenBank/DDBJ whole genome shotgun (WGS) entry which is preliminary data.</text>
</comment>
<dbReference type="GO" id="GO:0006508">
    <property type="term" value="P:proteolysis"/>
    <property type="evidence" value="ECO:0007669"/>
    <property type="project" value="InterPro"/>
</dbReference>
<protein>
    <recommendedName>
        <fullName evidence="2">Peptidase S9 prolyl oligopeptidase catalytic domain-containing protein</fullName>
    </recommendedName>
</protein>
<dbReference type="AlphaFoldDB" id="A0A0F6A8Y2"/>